<feature type="transmembrane region" description="Helical" evidence="6">
    <location>
        <begin position="92"/>
        <end position="113"/>
    </location>
</feature>
<evidence type="ECO:0000256" key="5">
    <source>
        <dbReference type="ARBA" id="ARBA00023136"/>
    </source>
</evidence>
<dbReference type="Pfam" id="PF04117">
    <property type="entry name" value="Mpv17_PMP22"/>
    <property type="match status" value="1"/>
</dbReference>
<feature type="transmembrane region" description="Helical" evidence="6">
    <location>
        <begin position="50"/>
        <end position="71"/>
    </location>
</feature>
<dbReference type="PANTHER" id="PTHR11266">
    <property type="entry name" value="PEROXISOMAL MEMBRANE PROTEIN 2, PXMP2 MPV17"/>
    <property type="match status" value="1"/>
</dbReference>
<comment type="similarity">
    <text evidence="2 6">Belongs to the peroxisomal membrane protein PXMP2/4 family.</text>
</comment>
<keyword evidence="3 6" id="KW-0812">Transmembrane</keyword>
<dbReference type="EMBL" id="GG662699">
    <property type="protein sequence ID" value="EAR95982.1"/>
    <property type="molecule type" value="Genomic_DNA"/>
</dbReference>
<dbReference type="InParanoid" id="I7MJ57"/>
<dbReference type="PANTHER" id="PTHR11266:SF17">
    <property type="entry name" value="PROTEIN MPV17"/>
    <property type="match status" value="1"/>
</dbReference>
<sequence length="183" mass="21340">MNIFKGYNNLLTKYPLSTKCVTSGFMFGLGDAICQLVFEENKAYNFRRTANIAFVGSVFAAPVLHKWYGFLPGFCERNIFYKYPKMGQISKTLIPMAFDQTIFAFSFTCYFFMVVNYVEYQSIEKGITSIKEKSLETMIANWKLWPAAQMINFSIVPIPYRVLFANFVGLIWNIYLSWIQHRH</sequence>
<dbReference type="Proteomes" id="UP000009168">
    <property type="component" value="Unassembled WGS sequence"/>
</dbReference>
<keyword evidence="4 6" id="KW-1133">Transmembrane helix</keyword>
<evidence type="ECO:0000256" key="3">
    <source>
        <dbReference type="ARBA" id="ARBA00022692"/>
    </source>
</evidence>
<dbReference type="HOGENOM" id="CLU_049109_8_1_1"/>
<keyword evidence="8" id="KW-1185">Reference proteome</keyword>
<evidence type="ECO:0000313" key="7">
    <source>
        <dbReference type="EMBL" id="EAR95982.1"/>
    </source>
</evidence>
<feature type="transmembrane region" description="Helical" evidence="6">
    <location>
        <begin position="158"/>
        <end position="178"/>
    </location>
</feature>
<name>I7MJ57_TETTS</name>
<dbReference type="OMA" id="CYLLCHY"/>
<dbReference type="KEGG" id="tet:TTHERM_00125480"/>
<gene>
    <name evidence="7" type="ORF">TTHERM_00125480</name>
</gene>
<comment type="subcellular location">
    <subcellularLocation>
        <location evidence="1">Membrane</location>
        <topology evidence="1">Multi-pass membrane protein</topology>
    </subcellularLocation>
</comment>
<dbReference type="RefSeq" id="XP_001016227.1">
    <property type="nucleotide sequence ID" value="XM_001016227.1"/>
</dbReference>
<dbReference type="GeneID" id="7838284"/>
<proteinExistence type="inferred from homology"/>
<keyword evidence="5 6" id="KW-0472">Membrane</keyword>
<accession>I7MJ57</accession>
<evidence type="ECO:0000256" key="4">
    <source>
        <dbReference type="ARBA" id="ARBA00022989"/>
    </source>
</evidence>
<reference evidence="8" key="1">
    <citation type="journal article" date="2006" name="PLoS Biol.">
        <title>Macronuclear genome sequence of the ciliate Tetrahymena thermophila, a model eukaryote.</title>
        <authorList>
            <person name="Eisen J.A."/>
            <person name="Coyne R.S."/>
            <person name="Wu M."/>
            <person name="Wu D."/>
            <person name="Thiagarajan M."/>
            <person name="Wortman J.R."/>
            <person name="Badger J.H."/>
            <person name="Ren Q."/>
            <person name="Amedeo P."/>
            <person name="Jones K.M."/>
            <person name="Tallon L.J."/>
            <person name="Delcher A.L."/>
            <person name="Salzberg S.L."/>
            <person name="Silva J.C."/>
            <person name="Haas B.J."/>
            <person name="Majoros W.H."/>
            <person name="Farzad M."/>
            <person name="Carlton J.M."/>
            <person name="Smith R.K. Jr."/>
            <person name="Garg J."/>
            <person name="Pearlman R.E."/>
            <person name="Karrer K.M."/>
            <person name="Sun L."/>
            <person name="Manning G."/>
            <person name="Elde N.C."/>
            <person name="Turkewitz A.P."/>
            <person name="Asai D.J."/>
            <person name="Wilkes D.E."/>
            <person name="Wang Y."/>
            <person name="Cai H."/>
            <person name="Collins K."/>
            <person name="Stewart B.A."/>
            <person name="Lee S.R."/>
            <person name="Wilamowska K."/>
            <person name="Weinberg Z."/>
            <person name="Ruzzo W.L."/>
            <person name="Wloga D."/>
            <person name="Gaertig J."/>
            <person name="Frankel J."/>
            <person name="Tsao C.-C."/>
            <person name="Gorovsky M.A."/>
            <person name="Keeling P.J."/>
            <person name="Waller R.F."/>
            <person name="Patron N.J."/>
            <person name="Cherry J.M."/>
            <person name="Stover N.A."/>
            <person name="Krieger C.J."/>
            <person name="del Toro C."/>
            <person name="Ryder H.F."/>
            <person name="Williamson S.C."/>
            <person name="Barbeau R.A."/>
            <person name="Hamilton E.P."/>
            <person name="Orias E."/>
        </authorList>
    </citation>
    <scope>NUCLEOTIDE SEQUENCE [LARGE SCALE GENOMIC DNA]</scope>
    <source>
        <strain evidence="8">SB210</strain>
    </source>
</reference>
<organism evidence="7 8">
    <name type="scientific">Tetrahymena thermophila (strain SB210)</name>
    <dbReference type="NCBI Taxonomy" id="312017"/>
    <lineage>
        <taxon>Eukaryota</taxon>
        <taxon>Sar</taxon>
        <taxon>Alveolata</taxon>
        <taxon>Ciliophora</taxon>
        <taxon>Intramacronucleata</taxon>
        <taxon>Oligohymenophorea</taxon>
        <taxon>Hymenostomatida</taxon>
        <taxon>Tetrahymenina</taxon>
        <taxon>Tetrahymenidae</taxon>
        <taxon>Tetrahymena</taxon>
    </lineage>
</organism>
<dbReference type="OrthoDB" id="310747at2759"/>
<evidence type="ECO:0000256" key="2">
    <source>
        <dbReference type="ARBA" id="ARBA00006824"/>
    </source>
</evidence>
<dbReference type="eggNOG" id="KOG1944">
    <property type="taxonomic scope" value="Eukaryota"/>
</dbReference>
<dbReference type="GO" id="GO:0005737">
    <property type="term" value="C:cytoplasm"/>
    <property type="evidence" value="ECO:0007669"/>
    <property type="project" value="TreeGrafter"/>
</dbReference>
<evidence type="ECO:0000256" key="1">
    <source>
        <dbReference type="ARBA" id="ARBA00004141"/>
    </source>
</evidence>
<protein>
    <submittedName>
        <fullName evidence="7">Mpv17/PMP22 family protein</fullName>
    </submittedName>
</protein>
<dbReference type="GO" id="GO:0016020">
    <property type="term" value="C:membrane"/>
    <property type="evidence" value="ECO:0007669"/>
    <property type="project" value="UniProtKB-SubCell"/>
</dbReference>
<evidence type="ECO:0000313" key="8">
    <source>
        <dbReference type="Proteomes" id="UP000009168"/>
    </source>
</evidence>
<evidence type="ECO:0000256" key="6">
    <source>
        <dbReference type="RuleBase" id="RU363053"/>
    </source>
</evidence>
<dbReference type="AlphaFoldDB" id="I7MJ57"/>
<dbReference type="InterPro" id="IPR007248">
    <property type="entry name" value="Mpv17_PMP22"/>
</dbReference>
<dbReference type="STRING" id="312017.I7MJ57"/>